<sequence length="153" mass="15810">MNAQGIETPRNHPVSAQDQAVRTRTAPNGMALNGMAPNGRVPNGTAPGLTAPRNSLATAAMTLGIVGLCTSVVFIGGPLAVIGLILGIAALMTAKRTGVGRGKAVTAVVTSSLAIVVSGLVAVVMAWYANKTQECYQPDSFHQYTQCVRQHLN</sequence>
<keyword evidence="2" id="KW-0812">Transmembrane</keyword>
<gene>
    <name evidence="3" type="ORF">GCM10012286_62290</name>
</gene>
<dbReference type="Proteomes" id="UP000656881">
    <property type="component" value="Unassembled WGS sequence"/>
</dbReference>
<evidence type="ECO:0000256" key="2">
    <source>
        <dbReference type="SAM" id="Phobius"/>
    </source>
</evidence>
<organism evidence="3 4">
    <name type="scientific">Streptomyces lasiicapitis</name>
    <dbReference type="NCBI Taxonomy" id="1923961"/>
    <lineage>
        <taxon>Bacteria</taxon>
        <taxon>Bacillati</taxon>
        <taxon>Actinomycetota</taxon>
        <taxon>Actinomycetes</taxon>
        <taxon>Kitasatosporales</taxon>
        <taxon>Streptomycetaceae</taxon>
        <taxon>Streptomyces</taxon>
    </lineage>
</organism>
<evidence type="ECO:0000313" key="4">
    <source>
        <dbReference type="Proteomes" id="UP000656881"/>
    </source>
</evidence>
<comment type="caution">
    <text evidence="3">The sequence shown here is derived from an EMBL/GenBank/DDBJ whole genome shotgun (WGS) entry which is preliminary data.</text>
</comment>
<reference evidence="4" key="1">
    <citation type="journal article" date="2019" name="Int. J. Syst. Evol. Microbiol.">
        <title>The Global Catalogue of Microorganisms (GCM) 10K type strain sequencing project: providing services to taxonomists for standard genome sequencing and annotation.</title>
        <authorList>
            <consortium name="The Broad Institute Genomics Platform"/>
            <consortium name="The Broad Institute Genome Sequencing Center for Infectious Disease"/>
            <person name="Wu L."/>
            <person name="Ma J."/>
        </authorList>
    </citation>
    <scope>NUCLEOTIDE SEQUENCE [LARGE SCALE GENOMIC DNA]</scope>
    <source>
        <strain evidence="4">CGMCC 4.7349</strain>
    </source>
</reference>
<keyword evidence="4" id="KW-1185">Reference proteome</keyword>
<keyword evidence="2" id="KW-1133">Transmembrane helix</keyword>
<evidence type="ECO:0008006" key="5">
    <source>
        <dbReference type="Google" id="ProtNLM"/>
    </source>
</evidence>
<proteinExistence type="predicted"/>
<feature type="transmembrane region" description="Helical" evidence="2">
    <location>
        <begin position="104"/>
        <end position="128"/>
    </location>
</feature>
<name>A0ABQ2MKW7_9ACTN</name>
<evidence type="ECO:0000256" key="1">
    <source>
        <dbReference type="SAM" id="MobiDB-lite"/>
    </source>
</evidence>
<feature type="region of interest" description="Disordered" evidence="1">
    <location>
        <begin position="29"/>
        <end position="48"/>
    </location>
</feature>
<keyword evidence="2" id="KW-0472">Membrane</keyword>
<evidence type="ECO:0000313" key="3">
    <source>
        <dbReference type="EMBL" id="GGO53869.1"/>
    </source>
</evidence>
<accession>A0ABQ2MKW7</accession>
<feature type="region of interest" description="Disordered" evidence="1">
    <location>
        <begin position="1"/>
        <end position="20"/>
    </location>
</feature>
<protein>
    <recommendedName>
        <fullName evidence="5">DUF4190 domain-containing protein</fullName>
    </recommendedName>
</protein>
<dbReference type="EMBL" id="BMNG01000015">
    <property type="protein sequence ID" value="GGO53869.1"/>
    <property type="molecule type" value="Genomic_DNA"/>
</dbReference>
<feature type="transmembrane region" description="Helical" evidence="2">
    <location>
        <begin position="59"/>
        <end position="92"/>
    </location>
</feature>